<protein>
    <submittedName>
        <fullName evidence="1">Leucoanthocyanidin dioxygenase</fullName>
    </submittedName>
</protein>
<dbReference type="EnsemblPlants" id="PGSC0003DMT400067585">
    <property type="protein sequence ID" value="PGSC0003DMT400067585"/>
    <property type="gene ID" value="PGSC0003DMG400026276"/>
</dbReference>
<name>M1CHI7_SOLTU</name>
<proteinExistence type="predicted"/>
<organism evidence="1 2">
    <name type="scientific">Solanum tuberosum</name>
    <name type="common">Potato</name>
    <dbReference type="NCBI Taxonomy" id="4113"/>
    <lineage>
        <taxon>Eukaryota</taxon>
        <taxon>Viridiplantae</taxon>
        <taxon>Streptophyta</taxon>
        <taxon>Embryophyta</taxon>
        <taxon>Tracheophyta</taxon>
        <taxon>Spermatophyta</taxon>
        <taxon>Magnoliopsida</taxon>
        <taxon>eudicotyledons</taxon>
        <taxon>Gunneridae</taxon>
        <taxon>Pentapetalae</taxon>
        <taxon>asterids</taxon>
        <taxon>lamiids</taxon>
        <taxon>Solanales</taxon>
        <taxon>Solanaceae</taxon>
        <taxon>Solanoideae</taxon>
        <taxon>Solaneae</taxon>
        <taxon>Solanum</taxon>
    </lineage>
</organism>
<dbReference type="ExpressionAtlas" id="M1CHI7">
    <property type="expression patterns" value="differential"/>
</dbReference>
<accession>M1CHI7</accession>
<dbReference type="AlphaFoldDB" id="M1CHI7"/>
<dbReference type="Gramene" id="PGSC0003DMT400067585">
    <property type="protein sequence ID" value="PGSC0003DMT400067585"/>
    <property type="gene ID" value="PGSC0003DMG400026276"/>
</dbReference>
<dbReference type="HOGENOM" id="CLU_2872099_0_0_1"/>
<dbReference type="Proteomes" id="UP000011115">
    <property type="component" value="Unassembled WGS sequence"/>
</dbReference>
<keyword evidence="2" id="KW-1185">Reference proteome</keyword>
<evidence type="ECO:0000313" key="1">
    <source>
        <dbReference type="EnsemblPlants" id="PGSC0003DMT400067585"/>
    </source>
</evidence>
<sequence>MAKYHNYTKVFNATKAFVTTNLFKSDNPCPPFYSVTTFILEVSPDSFPQNTPRQSHFQPDFENH</sequence>
<evidence type="ECO:0000313" key="2">
    <source>
        <dbReference type="Proteomes" id="UP000011115"/>
    </source>
</evidence>
<reference evidence="1" key="2">
    <citation type="submission" date="2015-06" db="UniProtKB">
        <authorList>
            <consortium name="EnsemblPlants"/>
        </authorList>
    </citation>
    <scope>IDENTIFICATION</scope>
    <source>
        <strain evidence="1">DM1-3 516 R44</strain>
    </source>
</reference>
<reference evidence="2" key="1">
    <citation type="journal article" date="2011" name="Nature">
        <title>Genome sequence and analysis of the tuber crop potato.</title>
        <authorList>
            <consortium name="The Potato Genome Sequencing Consortium"/>
        </authorList>
    </citation>
    <scope>NUCLEOTIDE SEQUENCE [LARGE SCALE GENOMIC DNA]</scope>
    <source>
        <strain evidence="2">cv. DM1-3 516 R44</strain>
    </source>
</reference>